<dbReference type="InterPro" id="IPR036412">
    <property type="entry name" value="HAD-like_sf"/>
</dbReference>
<dbReference type="Pfam" id="PF13419">
    <property type="entry name" value="HAD_2"/>
    <property type="match status" value="1"/>
</dbReference>
<dbReference type="SFLD" id="SFLDG01129">
    <property type="entry name" value="C1.5:_HAD__Beta-PGM__Phosphata"/>
    <property type="match status" value="1"/>
</dbReference>
<dbReference type="GO" id="GO:0004713">
    <property type="term" value="F:protein tyrosine kinase activity"/>
    <property type="evidence" value="ECO:0007669"/>
    <property type="project" value="TreeGrafter"/>
</dbReference>
<dbReference type="InterPro" id="IPR023198">
    <property type="entry name" value="PGP-like_dom2"/>
</dbReference>
<dbReference type="SUPFAM" id="SSF56784">
    <property type="entry name" value="HAD-like"/>
    <property type="match status" value="1"/>
</dbReference>
<dbReference type="EMBL" id="DVHL01000018">
    <property type="protein sequence ID" value="HIR65731.1"/>
    <property type="molecule type" value="Genomic_DNA"/>
</dbReference>
<organism evidence="1 2">
    <name type="scientific">Candidatus Fimimonas gallinarum</name>
    <dbReference type="NCBI Taxonomy" id="2840821"/>
    <lineage>
        <taxon>Bacteria</taxon>
        <taxon>Pseudomonadati</taxon>
        <taxon>Myxococcota</taxon>
        <taxon>Myxococcia</taxon>
        <taxon>Myxococcales</taxon>
        <taxon>Cystobacterineae</taxon>
        <taxon>Myxococcaceae</taxon>
        <taxon>Myxococcaceae incertae sedis</taxon>
        <taxon>Candidatus Fimimonas</taxon>
    </lineage>
</organism>
<reference evidence="1" key="2">
    <citation type="journal article" date="2021" name="PeerJ">
        <title>Extensive microbial diversity within the chicken gut microbiome revealed by metagenomics and culture.</title>
        <authorList>
            <person name="Gilroy R."/>
            <person name="Ravi A."/>
            <person name="Getino M."/>
            <person name="Pursley I."/>
            <person name="Horton D.L."/>
            <person name="Alikhan N.F."/>
            <person name="Baker D."/>
            <person name="Gharbi K."/>
            <person name="Hall N."/>
            <person name="Watson M."/>
            <person name="Adriaenssens E.M."/>
            <person name="Foster-Nyarko E."/>
            <person name="Jarju S."/>
            <person name="Secka A."/>
            <person name="Antonio M."/>
            <person name="Oren A."/>
            <person name="Chaudhuri R.R."/>
            <person name="La Ragione R."/>
            <person name="Hildebrand F."/>
            <person name="Pallen M.J."/>
        </authorList>
    </citation>
    <scope>NUCLEOTIDE SEQUENCE</scope>
    <source>
        <strain evidence="1">CHK121-14286</strain>
    </source>
</reference>
<evidence type="ECO:0000313" key="1">
    <source>
        <dbReference type="EMBL" id="HIR65731.1"/>
    </source>
</evidence>
<name>A0A9D1E3T7_9BACT</name>
<proteinExistence type="predicted"/>
<dbReference type="GO" id="GO:0005829">
    <property type="term" value="C:cytosol"/>
    <property type="evidence" value="ECO:0007669"/>
    <property type="project" value="TreeGrafter"/>
</dbReference>
<gene>
    <name evidence="1" type="ORF">IAC95_02425</name>
</gene>
<dbReference type="InterPro" id="IPR023214">
    <property type="entry name" value="HAD_sf"/>
</dbReference>
<dbReference type="Proteomes" id="UP000824200">
    <property type="component" value="Unassembled WGS sequence"/>
</dbReference>
<dbReference type="InterPro" id="IPR050155">
    <property type="entry name" value="HAD-like_hydrolase_sf"/>
</dbReference>
<dbReference type="InterPro" id="IPR041492">
    <property type="entry name" value="HAD_2"/>
</dbReference>
<comment type="caution">
    <text evidence="1">The sequence shown here is derived from an EMBL/GenBank/DDBJ whole genome shotgun (WGS) entry which is preliminary data.</text>
</comment>
<dbReference type="Gene3D" id="1.10.150.240">
    <property type="entry name" value="Putative phosphatase, domain 2"/>
    <property type="match status" value="1"/>
</dbReference>
<dbReference type="SFLD" id="SFLDS00003">
    <property type="entry name" value="Haloacid_Dehalogenase"/>
    <property type="match status" value="1"/>
</dbReference>
<evidence type="ECO:0000313" key="2">
    <source>
        <dbReference type="Proteomes" id="UP000824200"/>
    </source>
</evidence>
<dbReference type="GO" id="GO:0016787">
    <property type="term" value="F:hydrolase activity"/>
    <property type="evidence" value="ECO:0007669"/>
    <property type="project" value="UniProtKB-KW"/>
</dbReference>
<dbReference type="Gene3D" id="3.40.50.1000">
    <property type="entry name" value="HAD superfamily/HAD-like"/>
    <property type="match status" value="1"/>
</dbReference>
<sequence length="214" mass="23932">MKKYKYIIFDFDGTINDTSQGIYHTFKKVLDILGINYDGVDFSHHIGPPLEFSYTELAGKKLCQRAIELHRQVFAQDNAVEMSRLYDGITDTLQKLTDSGFVLSIASSKYQPHALASVEKFGLGKFFRCVYGQNEKRGFKSEVLRQLLADNGWEKDKCLMIGDTVYDVEGAHSNGIDAMAVTYGFGNEKDLKNANAELTAHSPAEIAQILTGEK</sequence>
<protein>
    <submittedName>
        <fullName evidence="1">HAD hydrolase-like protein</fullName>
    </submittedName>
</protein>
<dbReference type="PANTHER" id="PTHR43434">
    <property type="entry name" value="PHOSPHOGLYCOLATE PHOSPHATASE"/>
    <property type="match status" value="1"/>
</dbReference>
<accession>A0A9D1E3T7</accession>
<reference evidence="1" key="1">
    <citation type="submission" date="2020-10" db="EMBL/GenBank/DDBJ databases">
        <authorList>
            <person name="Gilroy R."/>
        </authorList>
    </citation>
    <scope>NUCLEOTIDE SEQUENCE</scope>
    <source>
        <strain evidence="1">CHK121-14286</strain>
    </source>
</reference>
<keyword evidence="1" id="KW-0378">Hydrolase</keyword>
<dbReference type="AlphaFoldDB" id="A0A9D1E3T7"/>
<dbReference type="PANTHER" id="PTHR43434:SF20">
    <property type="entry name" value="5'-NUCLEOTIDASE"/>
    <property type="match status" value="1"/>
</dbReference>